<dbReference type="EMBL" id="BPLR01010202">
    <property type="protein sequence ID" value="GIY37677.1"/>
    <property type="molecule type" value="Genomic_DNA"/>
</dbReference>
<organism evidence="1 2">
    <name type="scientific">Caerostris extrusa</name>
    <name type="common">Bark spider</name>
    <name type="synonym">Caerostris bankana</name>
    <dbReference type="NCBI Taxonomy" id="172846"/>
    <lineage>
        <taxon>Eukaryota</taxon>
        <taxon>Metazoa</taxon>
        <taxon>Ecdysozoa</taxon>
        <taxon>Arthropoda</taxon>
        <taxon>Chelicerata</taxon>
        <taxon>Arachnida</taxon>
        <taxon>Araneae</taxon>
        <taxon>Araneomorphae</taxon>
        <taxon>Entelegynae</taxon>
        <taxon>Araneoidea</taxon>
        <taxon>Araneidae</taxon>
        <taxon>Caerostris</taxon>
    </lineage>
</organism>
<reference evidence="1 2" key="1">
    <citation type="submission" date="2021-06" db="EMBL/GenBank/DDBJ databases">
        <title>Caerostris extrusa draft genome.</title>
        <authorList>
            <person name="Kono N."/>
            <person name="Arakawa K."/>
        </authorList>
    </citation>
    <scope>NUCLEOTIDE SEQUENCE [LARGE SCALE GENOMIC DNA]</scope>
</reference>
<dbReference type="AlphaFoldDB" id="A0AAV4SZ05"/>
<protein>
    <submittedName>
        <fullName evidence="1">Uncharacterized protein</fullName>
    </submittedName>
</protein>
<evidence type="ECO:0000313" key="1">
    <source>
        <dbReference type="EMBL" id="GIY37677.1"/>
    </source>
</evidence>
<sequence length="111" mass="12833">MLSFDFGHEFIPRTTHTRSSSRAPRYLGTSPWRHLKRGLLHTRRSNPMFEAPVNALVSIAADKAVGEDKTLICYRPLVGEYSRNFSFYCSDELSEKKLCPKKFLVEDYSEE</sequence>
<evidence type="ECO:0000313" key="2">
    <source>
        <dbReference type="Proteomes" id="UP001054945"/>
    </source>
</evidence>
<gene>
    <name evidence="1" type="ORF">CEXT_616461</name>
</gene>
<keyword evidence="2" id="KW-1185">Reference proteome</keyword>
<proteinExistence type="predicted"/>
<comment type="caution">
    <text evidence="1">The sequence shown here is derived from an EMBL/GenBank/DDBJ whole genome shotgun (WGS) entry which is preliminary data.</text>
</comment>
<dbReference type="Proteomes" id="UP001054945">
    <property type="component" value="Unassembled WGS sequence"/>
</dbReference>
<name>A0AAV4SZ05_CAEEX</name>
<accession>A0AAV4SZ05</accession>